<reference evidence="1 2" key="1">
    <citation type="submission" date="2022-09" db="EMBL/GenBank/DDBJ databases">
        <title>Genome sequencing of Flavivirga sp. MEBiC05379.</title>
        <authorList>
            <person name="Oh H.-M."/>
            <person name="Kwon K.K."/>
            <person name="Park M.J."/>
            <person name="Yang S.-H."/>
        </authorList>
    </citation>
    <scope>NUCLEOTIDE SEQUENCE [LARGE SCALE GENOMIC DNA]</scope>
    <source>
        <strain evidence="1 2">MEBiC05379</strain>
    </source>
</reference>
<dbReference type="EMBL" id="JAODOP010000001">
    <property type="protein sequence ID" value="MEF3831793.1"/>
    <property type="molecule type" value="Genomic_DNA"/>
</dbReference>
<organism evidence="1 2">
    <name type="scientific">Flavivirga spongiicola</name>
    <dbReference type="NCBI Taxonomy" id="421621"/>
    <lineage>
        <taxon>Bacteria</taxon>
        <taxon>Pseudomonadati</taxon>
        <taxon>Bacteroidota</taxon>
        <taxon>Flavobacteriia</taxon>
        <taxon>Flavobacteriales</taxon>
        <taxon>Flavobacteriaceae</taxon>
        <taxon>Flavivirga</taxon>
    </lineage>
</organism>
<dbReference type="RefSeq" id="WP_303308793.1">
    <property type="nucleotide sequence ID" value="NZ_JAODOP010000001.1"/>
</dbReference>
<accession>A0ABU7XMS1</accession>
<evidence type="ECO:0000313" key="1">
    <source>
        <dbReference type="EMBL" id="MEF3831793.1"/>
    </source>
</evidence>
<proteinExistence type="predicted"/>
<evidence type="ECO:0000313" key="2">
    <source>
        <dbReference type="Proteomes" id="UP001337305"/>
    </source>
</evidence>
<gene>
    <name evidence="1" type="ORF">N1F79_01505</name>
</gene>
<name>A0ABU7XMS1_9FLAO</name>
<dbReference type="Proteomes" id="UP001337305">
    <property type="component" value="Unassembled WGS sequence"/>
</dbReference>
<comment type="caution">
    <text evidence="1">The sequence shown here is derived from an EMBL/GenBank/DDBJ whole genome shotgun (WGS) entry which is preliminary data.</text>
</comment>
<keyword evidence="2" id="KW-1185">Reference proteome</keyword>
<sequence>MNHYKCTYCSAHLNVNGYIVLSFKKKHGKNGVILMSEELGNYTVYLNPDLKFEEGEKSEFYCPCCSKSLQFKEDQNKVRIFKTDEKGEEHTVIFSAIFGEKSTYQLSEERQLSFGEHAMKYLDPTWYLKE</sequence>
<protein>
    <submittedName>
        <fullName evidence="1">Uncharacterized protein</fullName>
    </submittedName>
</protein>